<name>A0A316F197_9BURK</name>
<dbReference type="Proteomes" id="UP000245754">
    <property type="component" value="Unassembled WGS sequence"/>
</dbReference>
<dbReference type="AlphaFoldDB" id="A0A316F197"/>
<sequence length="109" mass="12339">MRELRTFELNEPGALVNWRAAHDQRVLALDGMLWLTVEGMPGDIWLRPGAEHVLREGEMVWLSGEGGPARFVLSEPAARWSTWRVLRLARRAVARMTRTVAYGACPRVS</sequence>
<gene>
    <name evidence="1" type="ORF">C7419_1012606</name>
</gene>
<dbReference type="Pfam" id="PF11142">
    <property type="entry name" value="DUF2917"/>
    <property type="match status" value="1"/>
</dbReference>
<accession>A0A316F197</accession>
<dbReference type="InterPro" id="IPR021317">
    <property type="entry name" value="DUF2917"/>
</dbReference>
<dbReference type="RefSeq" id="WP_109582270.1">
    <property type="nucleotide sequence ID" value="NZ_JBEFLL010000017.1"/>
</dbReference>
<keyword evidence="2" id="KW-1185">Reference proteome</keyword>
<evidence type="ECO:0000313" key="1">
    <source>
        <dbReference type="EMBL" id="PWK38707.1"/>
    </source>
</evidence>
<dbReference type="EMBL" id="QGGT01000001">
    <property type="protein sequence ID" value="PWK38707.1"/>
    <property type="molecule type" value="Genomic_DNA"/>
</dbReference>
<reference evidence="1 2" key="1">
    <citation type="submission" date="2018-05" db="EMBL/GenBank/DDBJ databases">
        <title>Genomic Encyclopedia of Type Strains, Phase IV (KMG-V): Genome sequencing to study the core and pangenomes of soil and plant-associated prokaryotes.</title>
        <authorList>
            <person name="Whitman W."/>
        </authorList>
    </citation>
    <scope>NUCLEOTIDE SEQUENCE [LARGE SCALE GENOMIC DNA]</scope>
    <source>
        <strain evidence="1 2">SLV-132</strain>
    </source>
</reference>
<evidence type="ECO:0008006" key="3">
    <source>
        <dbReference type="Google" id="ProtNLM"/>
    </source>
</evidence>
<proteinExistence type="predicted"/>
<organism evidence="1 2">
    <name type="scientific">Cupriavidus plantarum</name>
    <dbReference type="NCBI Taxonomy" id="942865"/>
    <lineage>
        <taxon>Bacteria</taxon>
        <taxon>Pseudomonadati</taxon>
        <taxon>Pseudomonadota</taxon>
        <taxon>Betaproteobacteria</taxon>
        <taxon>Burkholderiales</taxon>
        <taxon>Burkholderiaceae</taxon>
        <taxon>Cupriavidus</taxon>
    </lineage>
</organism>
<comment type="caution">
    <text evidence="1">The sequence shown here is derived from an EMBL/GenBank/DDBJ whole genome shotgun (WGS) entry which is preliminary data.</text>
</comment>
<protein>
    <recommendedName>
        <fullName evidence="3">DUF2917 family protein</fullName>
    </recommendedName>
</protein>
<evidence type="ECO:0000313" key="2">
    <source>
        <dbReference type="Proteomes" id="UP000245754"/>
    </source>
</evidence>